<dbReference type="InterPro" id="IPR036849">
    <property type="entry name" value="Enolase-like_C_sf"/>
</dbReference>
<evidence type="ECO:0000259" key="4">
    <source>
        <dbReference type="SMART" id="SM00922"/>
    </source>
</evidence>
<dbReference type="SUPFAM" id="SSF54826">
    <property type="entry name" value="Enolase N-terminal domain-like"/>
    <property type="match status" value="1"/>
</dbReference>
<name>A0A1U7CLQ0_9BACT</name>
<dbReference type="InterPro" id="IPR029017">
    <property type="entry name" value="Enolase-like_N"/>
</dbReference>
<dbReference type="RefSeq" id="WP_210405685.1">
    <property type="nucleotide sequence ID" value="NZ_CP019082.1"/>
</dbReference>
<dbReference type="InterPro" id="IPR029065">
    <property type="entry name" value="Enolase_C-like"/>
</dbReference>
<dbReference type="PANTHER" id="PTHR13794">
    <property type="entry name" value="ENOLASE SUPERFAMILY, MANDELATE RACEMASE"/>
    <property type="match status" value="1"/>
</dbReference>
<dbReference type="Gene3D" id="3.30.390.10">
    <property type="entry name" value="Enolase-like, N-terminal domain"/>
    <property type="match status" value="1"/>
</dbReference>
<sequence>MAPSPVSSDLKITSVEAIYLRLPQVKEQCDSGQDALIVKITTDSGITGYGEVDSNPMAAKGCIEGPFSHTATTGLGHVLIGEDPLRTEYLWQKMYRANIYSGRRGIAIHAMSGIDLALWDIKGKALGLPIWKLLGGGFHRELRPYASSLFGATPAETGDRARRFADQGFTAVKFGWDPMGKDAETDVALVREARAGLGDKLDLMIDAGLVFDAKTAIQRAKAFEQYNPFWFEEPLLPDDYQGYAKLSAATSLRIAAGEEESERKSYIELMDVGQIDVVQIDLTRCGGFTEAMKIASLAADRGLPVVNHGFTTYLNVAAALHFLASVPNTLGLLEFVVEEGTTLRHSISEPIRAVDGMVRVPDAPGLGLELKEKDIERYRVG</sequence>
<keyword evidence="3" id="KW-0460">Magnesium</keyword>
<evidence type="ECO:0000256" key="3">
    <source>
        <dbReference type="ARBA" id="ARBA00022842"/>
    </source>
</evidence>
<dbReference type="Proteomes" id="UP000186309">
    <property type="component" value="Chromosome"/>
</dbReference>
<keyword evidence="2" id="KW-0479">Metal-binding</keyword>
<dbReference type="SFLD" id="SFLDG00179">
    <property type="entry name" value="mandelate_racemase"/>
    <property type="match status" value="1"/>
</dbReference>
<evidence type="ECO:0000313" key="6">
    <source>
        <dbReference type="Proteomes" id="UP000186309"/>
    </source>
</evidence>
<evidence type="ECO:0000256" key="1">
    <source>
        <dbReference type="ARBA" id="ARBA00001946"/>
    </source>
</evidence>
<dbReference type="GO" id="GO:0016853">
    <property type="term" value="F:isomerase activity"/>
    <property type="evidence" value="ECO:0007669"/>
    <property type="project" value="UniProtKB-KW"/>
</dbReference>
<dbReference type="SMART" id="SM00922">
    <property type="entry name" value="MR_MLE"/>
    <property type="match status" value="1"/>
</dbReference>
<dbReference type="InterPro" id="IPR013341">
    <property type="entry name" value="Mandelate_racemase_N_dom"/>
</dbReference>
<dbReference type="Pfam" id="PF02746">
    <property type="entry name" value="MR_MLE_N"/>
    <property type="match status" value="1"/>
</dbReference>
<dbReference type="GO" id="GO:0016836">
    <property type="term" value="F:hydro-lyase activity"/>
    <property type="evidence" value="ECO:0007669"/>
    <property type="project" value="TreeGrafter"/>
</dbReference>
<dbReference type="GO" id="GO:0016052">
    <property type="term" value="P:carbohydrate catabolic process"/>
    <property type="evidence" value="ECO:0007669"/>
    <property type="project" value="TreeGrafter"/>
</dbReference>
<gene>
    <name evidence="5" type="primary">gci_1</name>
    <name evidence="5" type="ORF">BSF38_01310</name>
</gene>
<dbReference type="EC" id="5.5.1.-" evidence="5"/>
<keyword evidence="6" id="KW-1185">Reference proteome</keyword>
<dbReference type="PANTHER" id="PTHR13794:SF58">
    <property type="entry name" value="MITOCHONDRIAL ENOLASE SUPERFAMILY MEMBER 1"/>
    <property type="match status" value="1"/>
</dbReference>
<evidence type="ECO:0000313" key="5">
    <source>
        <dbReference type="EMBL" id="APW59851.1"/>
    </source>
</evidence>
<dbReference type="EMBL" id="CP019082">
    <property type="protein sequence ID" value="APW59851.1"/>
    <property type="molecule type" value="Genomic_DNA"/>
</dbReference>
<dbReference type="CDD" id="cd03316">
    <property type="entry name" value="MR_like"/>
    <property type="match status" value="1"/>
</dbReference>
<dbReference type="InterPro" id="IPR046945">
    <property type="entry name" value="RHMD-like"/>
</dbReference>
<feature type="domain" description="Mandelate racemase/muconate lactonizing enzyme C-terminal" evidence="4">
    <location>
        <begin position="154"/>
        <end position="253"/>
    </location>
</feature>
<dbReference type="STRING" id="1387353.BSF38_01310"/>
<evidence type="ECO:0000256" key="2">
    <source>
        <dbReference type="ARBA" id="ARBA00022723"/>
    </source>
</evidence>
<dbReference type="GO" id="GO:0009063">
    <property type="term" value="P:amino acid catabolic process"/>
    <property type="evidence" value="ECO:0007669"/>
    <property type="project" value="InterPro"/>
</dbReference>
<keyword evidence="5" id="KW-0413">Isomerase</keyword>
<dbReference type="InterPro" id="IPR013342">
    <property type="entry name" value="Mandelate_racemase_C"/>
</dbReference>
<dbReference type="AlphaFoldDB" id="A0A1U7CLQ0"/>
<dbReference type="InterPro" id="IPR018110">
    <property type="entry name" value="Mandel_Rmase/mucon_lact_enz_CS"/>
</dbReference>
<comment type="cofactor">
    <cofactor evidence="1">
        <name>Mg(2+)</name>
        <dbReference type="ChEBI" id="CHEBI:18420"/>
    </cofactor>
</comment>
<dbReference type="PROSITE" id="PS00908">
    <property type="entry name" value="MR_MLE_1"/>
    <property type="match status" value="1"/>
</dbReference>
<dbReference type="Pfam" id="PF13378">
    <property type="entry name" value="MR_MLE_C"/>
    <property type="match status" value="1"/>
</dbReference>
<dbReference type="SFLD" id="SFLDS00001">
    <property type="entry name" value="Enolase"/>
    <property type="match status" value="1"/>
</dbReference>
<reference evidence="6" key="1">
    <citation type="submission" date="2016-12" db="EMBL/GenBank/DDBJ databases">
        <title>Comparative genomics of four Isosphaeraceae planctomycetes: a common pool of plasmids and glycoside hydrolase genes.</title>
        <authorList>
            <person name="Ivanova A."/>
        </authorList>
    </citation>
    <scope>NUCLEOTIDE SEQUENCE [LARGE SCALE GENOMIC DNA]</scope>
    <source>
        <strain evidence="6">PX4</strain>
    </source>
</reference>
<dbReference type="Gene3D" id="3.20.20.120">
    <property type="entry name" value="Enolase-like C-terminal domain"/>
    <property type="match status" value="1"/>
</dbReference>
<proteinExistence type="predicted"/>
<organism evidence="5 6">
    <name type="scientific">Paludisphaera borealis</name>
    <dbReference type="NCBI Taxonomy" id="1387353"/>
    <lineage>
        <taxon>Bacteria</taxon>
        <taxon>Pseudomonadati</taxon>
        <taxon>Planctomycetota</taxon>
        <taxon>Planctomycetia</taxon>
        <taxon>Isosphaerales</taxon>
        <taxon>Isosphaeraceae</taxon>
        <taxon>Paludisphaera</taxon>
    </lineage>
</organism>
<accession>A0A1U7CLQ0</accession>
<protein>
    <submittedName>
        <fullName evidence="5">D-galactarolactone cycloisomerase</fullName>
        <ecNumber evidence="5">5.5.1.-</ecNumber>
    </submittedName>
</protein>
<dbReference type="KEGG" id="pbor:BSF38_01310"/>
<dbReference type="GO" id="GO:0000287">
    <property type="term" value="F:magnesium ion binding"/>
    <property type="evidence" value="ECO:0007669"/>
    <property type="project" value="TreeGrafter"/>
</dbReference>
<dbReference type="SUPFAM" id="SSF51604">
    <property type="entry name" value="Enolase C-terminal domain-like"/>
    <property type="match status" value="1"/>
</dbReference>